<dbReference type="InterPro" id="IPR011613">
    <property type="entry name" value="GH15-like"/>
</dbReference>
<keyword evidence="9" id="KW-0119">Carbohydrate metabolism</keyword>
<accession>A0A2S0VXT9</accession>
<evidence type="ECO:0000259" key="12">
    <source>
        <dbReference type="Pfam" id="PF00723"/>
    </source>
</evidence>
<dbReference type="PANTHER" id="PTHR10749">
    <property type="entry name" value="PHOSPHORYLASE B KINASE REGULATORY SUBUNIT"/>
    <property type="match status" value="1"/>
</dbReference>
<dbReference type="FunFam" id="1.50.10.10:FF:000004">
    <property type="entry name" value="Phosphorylase b kinase regulatory subunit"/>
    <property type="match status" value="1"/>
</dbReference>
<dbReference type="InterPro" id="IPR045583">
    <property type="entry name" value="KPBA/B_C"/>
</dbReference>
<dbReference type="GO" id="GO:0005516">
    <property type="term" value="F:calmodulin binding"/>
    <property type="evidence" value="ECO:0007669"/>
    <property type="project" value="UniProtKB-KW"/>
</dbReference>
<dbReference type="InterPro" id="IPR008928">
    <property type="entry name" value="6-hairpin_glycosidase_sf"/>
</dbReference>
<dbReference type="UniPathway" id="UPA00163"/>
<keyword evidence="14" id="KW-0808">Transferase</keyword>
<evidence type="ECO:0000256" key="6">
    <source>
        <dbReference type="ARBA" id="ARBA00022600"/>
    </source>
</evidence>
<keyword evidence="8" id="KW-0472">Membrane</keyword>
<comment type="similarity">
    <text evidence="3">Belongs to the phosphorylase b kinase regulatory chain family.</text>
</comment>
<evidence type="ECO:0000313" key="15">
    <source>
        <dbReference type="Proteomes" id="UP000244441"/>
    </source>
</evidence>
<dbReference type="Gene3D" id="1.50.10.10">
    <property type="match status" value="1"/>
</dbReference>
<dbReference type="EMBL" id="CP026604">
    <property type="protein sequence ID" value="AWB69008.1"/>
    <property type="molecule type" value="Genomic_DNA"/>
</dbReference>
<dbReference type="GO" id="GO:0005964">
    <property type="term" value="C:phosphorylase kinase complex"/>
    <property type="evidence" value="ECO:0007669"/>
    <property type="project" value="TreeGrafter"/>
</dbReference>
<dbReference type="GO" id="GO:0005977">
    <property type="term" value="P:glycogen metabolic process"/>
    <property type="evidence" value="ECO:0007669"/>
    <property type="project" value="UniProtKB-UniPathway"/>
</dbReference>
<evidence type="ECO:0000256" key="9">
    <source>
        <dbReference type="ARBA" id="ARBA00023277"/>
    </source>
</evidence>
<keyword evidence="7" id="KW-0112">Calmodulin-binding</keyword>
<evidence type="ECO:0000256" key="8">
    <source>
        <dbReference type="ARBA" id="ARBA00023136"/>
    </source>
</evidence>
<dbReference type="OrthoDB" id="6091662at2"/>
<keyword evidence="6" id="KW-0321">Glycogen metabolism</keyword>
<dbReference type="PANTHER" id="PTHR10749:SF8">
    <property type="entry name" value="PHOSPHORYLASE B KINASE REGULATORY SUBUNIT BETA"/>
    <property type="match status" value="1"/>
</dbReference>
<sequence>MKNTELLNTLYKDIKQIILNRQNPVTGLLPASTAITTHGDYTDAWVRDNVYSILSVWGLSMAYKRHGETERKDQLEQATIKLMRGLLQSMMRQADKVETFKHTLDSMDCLHAKYDTHTGLPVVGDAEWGHLQIDATSIFLLMIAQMTASGLRIINTLDEVDFVQNLIYYIAFAYRIPDYGIWERGNKINNGKTEINASSVGMAKAALQALDGFNLFGPNGSPRAVVHTIPDAVSRARNTLARLLPRESLSKEVDSAILSIIGYPAFAVGDEALVQKTRNKILTELGGEYGCKRFLWDGHQAANEDHSRIHYEHSELANFESIECEWPLFYTYLYIQSLFEDDKQQAQAYRDKLESVMVHIDGKGLLPELYIVPEDKIEAERKKPGSQQRIPNENLPLVWAQSLYYTGLMLDTGLIEKDDLDPLQLRNRSTAKNKTQIALVVLAENDKVKKELAANGVVAESIDDIHPLKVMSAASLVDTYQIVGKNSSLNLTGRPKRRFQGLATAQTYNINKQEYLCLSSLQHEAKDYQLFDAQLASANLTSELNHIARHWINEEAAVFTYMVDQAMCDAKDANVLFSTLKDLQLRSTASNVGYASAALAFRASRVNHLWVNNRQVTPIASSEPCEQTQHYSFDLSLLNKDIATALNKLDTDQASAQQLDAWLSEFTMEQQMGTGITFQQLVEGIYSEAEYQQNWLTARQCFSVLNYAHRDISEDLSLLCARHIAITIGANQHITFDHANIDLDELITAIDKVTQSPLERSLVQELLVILGYTIRTNTSLFNGLRSIDLHNLLAVCANHAECSDMTYQVLGSLAPFELMSKVQATLEIQYQEYNLDVAASIAQHSTQKGLHALDTDWLEWRSARGLITRFDDEFLSDIYQSLDNTNKLIFAEHVDAEEVLDCELIRSSMTSREESFASLLDKLIQHFHPIYFKAAIIETLYAYSQYCKANPSVRFEQPIVLGELLEKAAVNFVQSKGKVKSGDRNLDCLLQESTEVLQSQVQEYLASIAK</sequence>
<dbReference type="InterPro" id="IPR008734">
    <property type="entry name" value="PHK_A/B_su"/>
</dbReference>
<keyword evidence="4" id="KW-1003">Cell membrane</keyword>
<evidence type="ECO:0000256" key="4">
    <source>
        <dbReference type="ARBA" id="ARBA00022475"/>
    </source>
</evidence>
<keyword evidence="14" id="KW-0418">Kinase</keyword>
<proteinExistence type="inferred from homology"/>
<evidence type="ECO:0000259" key="13">
    <source>
        <dbReference type="Pfam" id="PF19292"/>
    </source>
</evidence>
<evidence type="ECO:0000256" key="5">
    <source>
        <dbReference type="ARBA" id="ARBA00022553"/>
    </source>
</evidence>
<evidence type="ECO:0000256" key="2">
    <source>
        <dbReference type="ARBA" id="ARBA00005131"/>
    </source>
</evidence>
<organism evidence="14 15">
    <name type="scientific">Saccharobesus litoralis</name>
    <dbReference type="NCBI Taxonomy" id="2172099"/>
    <lineage>
        <taxon>Bacteria</taxon>
        <taxon>Pseudomonadati</taxon>
        <taxon>Pseudomonadota</taxon>
        <taxon>Gammaproteobacteria</taxon>
        <taxon>Alteromonadales</taxon>
        <taxon>Alteromonadaceae</taxon>
        <taxon>Saccharobesus</taxon>
    </lineage>
</organism>
<keyword evidence="11" id="KW-0636">Prenylation</keyword>
<dbReference type="InterPro" id="IPR012341">
    <property type="entry name" value="6hp_glycosidase-like_sf"/>
</dbReference>
<evidence type="ECO:0000256" key="7">
    <source>
        <dbReference type="ARBA" id="ARBA00022860"/>
    </source>
</evidence>
<dbReference type="GO" id="GO:0016301">
    <property type="term" value="F:kinase activity"/>
    <property type="evidence" value="ECO:0007669"/>
    <property type="project" value="UniProtKB-KW"/>
</dbReference>
<reference evidence="14 15" key="1">
    <citation type="submission" date="2018-01" db="EMBL/GenBank/DDBJ databases">
        <title>Genome sequence of a Cantenovulum-like bacteria.</title>
        <authorList>
            <person name="Tan W.R."/>
            <person name="Lau N.-S."/>
            <person name="Go F."/>
            <person name="Amirul A.-A.A."/>
        </authorList>
    </citation>
    <scope>NUCLEOTIDE SEQUENCE [LARGE SCALE GENOMIC DNA]</scope>
    <source>
        <strain evidence="14 15">CCB-QB4</strain>
    </source>
</reference>
<dbReference type="Pfam" id="PF00723">
    <property type="entry name" value="Glyco_hydro_15"/>
    <property type="match status" value="1"/>
</dbReference>
<evidence type="ECO:0000256" key="1">
    <source>
        <dbReference type="ARBA" id="ARBA00004342"/>
    </source>
</evidence>
<dbReference type="SUPFAM" id="SSF48208">
    <property type="entry name" value="Six-hairpin glycosidases"/>
    <property type="match status" value="1"/>
</dbReference>
<evidence type="ECO:0000256" key="10">
    <source>
        <dbReference type="ARBA" id="ARBA00023288"/>
    </source>
</evidence>
<dbReference type="AlphaFoldDB" id="A0A2S0VXT9"/>
<keyword evidence="5" id="KW-0597">Phosphoprotein</keyword>
<evidence type="ECO:0000256" key="11">
    <source>
        <dbReference type="ARBA" id="ARBA00023289"/>
    </source>
</evidence>
<dbReference type="Proteomes" id="UP000244441">
    <property type="component" value="Chromosome"/>
</dbReference>
<comment type="subcellular location">
    <subcellularLocation>
        <location evidence="1">Cell membrane</location>
        <topology evidence="1">Lipid-anchor</topology>
        <orientation evidence="1">Cytoplasmic side</orientation>
    </subcellularLocation>
</comment>
<dbReference type="GO" id="GO:0005886">
    <property type="term" value="C:plasma membrane"/>
    <property type="evidence" value="ECO:0007669"/>
    <property type="project" value="UniProtKB-SubCell"/>
</dbReference>
<comment type="pathway">
    <text evidence="2">Glycan biosynthesis; glycogen metabolism.</text>
</comment>
<dbReference type="Pfam" id="PF19292">
    <property type="entry name" value="KPBB_C"/>
    <property type="match status" value="1"/>
</dbReference>
<dbReference type="KEGG" id="cate:C2869_12735"/>
<evidence type="ECO:0000256" key="3">
    <source>
        <dbReference type="ARBA" id="ARBA00007128"/>
    </source>
</evidence>
<name>A0A2S0VXT9_9ALTE</name>
<feature type="domain" description="Phosphorylase b kinase regulatory subunit alpha/beta C-terminal" evidence="13">
    <location>
        <begin position="804"/>
        <end position="969"/>
    </location>
</feature>
<evidence type="ECO:0000313" key="14">
    <source>
        <dbReference type="EMBL" id="AWB69008.1"/>
    </source>
</evidence>
<protein>
    <submittedName>
        <fullName evidence="14">Phosphorylase kinase</fullName>
    </submittedName>
</protein>
<keyword evidence="10" id="KW-0449">Lipoprotein</keyword>
<feature type="domain" description="GH15-like" evidence="12">
    <location>
        <begin position="8"/>
        <end position="785"/>
    </location>
</feature>
<keyword evidence="15" id="KW-1185">Reference proteome</keyword>
<gene>
    <name evidence="14" type="ORF">C2869_12735</name>
</gene>